<name>A0A0F9L0B0_9ZZZZ</name>
<organism evidence="1">
    <name type="scientific">marine sediment metagenome</name>
    <dbReference type="NCBI Taxonomy" id="412755"/>
    <lineage>
        <taxon>unclassified sequences</taxon>
        <taxon>metagenomes</taxon>
        <taxon>ecological metagenomes</taxon>
    </lineage>
</organism>
<evidence type="ECO:0000313" key="1">
    <source>
        <dbReference type="EMBL" id="KKM88089.1"/>
    </source>
</evidence>
<sequence length="159" mass="18273">MTFPIIEILCPVCKKPMVMTNNVELISSANPQYNCFEYTYLCGIDSQTIKVRIYVKGAESETVQLQTTGFTTTAGTHQIYCNIEDTFLDLAGKPYKPVIKDGLYMCPKCEGHIVPLNPTQHDPDYYYYRCNKCKMDFRIINKADKDNFISGKEMTFRCK</sequence>
<accession>A0A0F9L0B0</accession>
<dbReference type="AlphaFoldDB" id="A0A0F9L0B0"/>
<reference evidence="1" key="1">
    <citation type="journal article" date="2015" name="Nature">
        <title>Complex archaea that bridge the gap between prokaryotes and eukaryotes.</title>
        <authorList>
            <person name="Spang A."/>
            <person name="Saw J.H."/>
            <person name="Jorgensen S.L."/>
            <person name="Zaremba-Niedzwiedzka K."/>
            <person name="Martijn J."/>
            <person name="Lind A.E."/>
            <person name="van Eijk R."/>
            <person name="Schleper C."/>
            <person name="Guy L."/>
            <person name="Ettema T.J."/>
        </authorList>
    </citation>
    <scope>NUCLEOTIDE SEQUENCE</scope>
</reference>
<protein>
    <submittedName>
        <fullName evidence="1">Uncharacterized protein</fullName>
    </submittedName>
</protein>
<comment type="caution">
    <text evidence="1">The sequence shown here is derived from an EMBL/GenBank/DDBJ whole genome shotgun (WGS) entry which is preliminary data.</text>
</comment>
<dbReference type="EMBL" id="LAZR01007009">
    <property type="protein sequence ID" value="KKM88089.1"/>
    <property type="molecule type" value="Genomic_DNA"/>
</dbReference>
<proteinExistence type="predicted"/>
<gene>
    <name evidence="1" type="ORF">LCGC14_1262190</name>
</gene>